<feature type="binding site" evidence="2">
    <location>
        <position position="43"/>
    </location>
    <ligand>
        <name>Mg(2+)</name>
        <dbReference type="ChEBI" id="CHEBI:18420"/>
        <label>1</label>
    </ligand>
</feature>
<comment type="caution">
    <text evidence="5">The sequence shown here is derived from an EMBL/GenBank/DDBJ whole genome shotgun (WGS) entry which is preliminary data.</text>
</comment>
<feature type="binding site" evidence="2">
    <location>
        <position position="145"/>
    </location>
    <ligand>
        <name>ATP</name>
        <dbReference type="ChEBI" id="CHEBI:30616"/>
    </ligand>
</feature>
<feature type="domain" description="PurM-like N-terminal" evidence="3">
    <location>
        <begin position="25"/>
        <end position="137"/>
    </location>
</feature>
<feature type="binding site" evidence="2">
    <location>
        <position position="27"/>
    </location>
    <ligand>
        <name>Mg(2+)</name>
        <dbReference type="ChEBI" id="CHEBI:18420"/>
        <label>4</label>
    </ligand>
</feature>
<comment type="miscellaneous">
    <text evidence="2">Reaction mechanism of ThiL seems to utilize a direct, inline transfer of the gamma-phosphate of ATP to TMP rather than a phosphorylated enzyme intermediate.</text>
</comment>
<keyword evidence="2 5" id="KW-0418">Kinase</keyword>
<evidence type="ECO:0000259" key="4">
    <source>
        <dbReference type="Pfam" id="PF02769"/>
    </source>
</evidence>
<dbReference type="PIRSF" id="PIRSF005303">
    <property type="entry name" value="Thiam_monoph_kin"/>
    <property type="match status" value="1"/>
</dbReference>
<feature type="binding site" evidence="2">
    <location>
        <position position="213"/>
    </location>
    <ligand>
        <name>ATP</name>
        <dbReference type="ChEBI" id="CHEBI:30616"/>
    </ligand>
</feature>
<dbReference type="InterPro" id="IPR016188">
    <property type="entry name" value="PurM-like_N"/>
</dbReference>
<dbReference type="EC" id="2.7.4.16" evidence="2"/>
<feature type="binding site" evidence="2">
    <location>
        <position position="27"/>
    </location>
    <ligand>
        <name>Mg(2+)</name>
        <dbReference type="ChEBI" id="CHEBI:18420"/>
        <label>3</label>
    </ligand>
</feature>
<dbReference type="GO" id="GO:0009228">
    <property type="term" value="P:thiamine biosynthetic process"/>
    <property type="evidence" value="ECO:0007669"/>
    <property type="project" value="UniProtKB-KW"/>
</dbReference>
<dbReference type="SUPFAM" id="SSF55326">
    <property type="entry name" value="PurM N-terminal domain-like"/>
    <property type="match status" value="1"/>
</dbReference>
<dbReference type="PANTHER" id="PTHR30270">
    <property type="entry name" value="THIAMINE-MONOPHOSPHATE KINASE"/>
    <property type="match status" value="1"/>
</dbReference>
<dbReference type="PANTHER" id="PTHR30270:SF0">
    <property type="entry name" value="THIAMINE-MONOPHOSPHATE KINASE"/>
    <property type="match status" value="1"/>
</dbReference>
<dbReference type="UniPathway" id="UPA00060">
    <property type="reaction ID" value="UER00142"/>
</dbReference>
<name>A0A2V1K3X9_9BURK</name>
<evidence type="ECO:0000313" key="5">
    <source>
        <dbReference type="EMBL" id="PWF24063.1"/>
    </source>
</evidence>
<dbReference type="SUPFAM" id="SSF56042">
    <property type="entry name" value="PurM C-terminal domain-like"/>
    <property type="match status" value="1"/>
</dbReference>
<comment type="pathway">
    <text evidence="2">Cofactor biosynthesis; thiamine diphosphate biosynthesis; thiamine diphosphate from thiamine phosphate: step 1/1.</text>
</comment>
<dbReference type="GO" id="GO:0009229">
    <property type="term" value="P:thiamine diphosphate biosynthetic process"/>
    <property type="evidence" value="ECO:0007669"/>
    <property type="project" value="UniProtKB-UniRule"/>
</dbReference>
<keyword evidence="2" id="KW-0460">Magnesium</keyword>
<dbReference type="Pfam" id="PF00586">
    <property type="entry name" value="AIRS"/>
    <property type="match status" value="1"/>
</dbReference>
<dbReference type="AlphaFoldDB" id="A0A2V1K3X9"/>
<keyword evidence="2" id="KW-0547">Nucleotide-binding</keyword>
<feature type="binding site" evidence="2">
    <location>
        <position position="214"/>
    </location>
    <ligand>
        <name>Mg(2+)</name>
        <dbReference type="ChEBI" id="CHEBI:18420"/>
        <label>5</label>
    </ligand>
</feature>
<sequence>MAPEFDLIRRHFTWPVTMAGTLGVGDDCALFLPPAGRQVAVSTDLLVEGRHFFPDVDPRALGHKSLAVNLSDLAAMGAQPAGCVLGLALPDIDHDWLAAFAAGFRALSERANCPLLGGDTTRSLSGRTISVTIFGYVDPAQALRRDAARPGDDLWVSGRLGAAHAALQVMLEKWSVPADAPVPDWRQALEHPEPQLALGGRLAGLAHAAIDISDGLAQDLGHILVASACGARIDCTLLPAADGLQMLDEVQRLEALLGGGDVYQLCFTAAPGQRDAILQAAVAADTQVTRIGVIEPQTGLRLIDAQGRIVADGFAGFDHFRA</sequence>
<dbReference type="HAMAP" id="MF_02128">
    <property type="entry name" value="TMP_kinase"/>
    <property type="match status" value="1"/>
</dbReference>
<keyword evidence="2" id="KW-0808">Transferase</keyword>
<dbReference type="InterPro" id="IPR006283">
    <property type="entry name" value="ThiL-like"/>
</dbReference>
<feature type="domain" description="PurM-like C-terminal" evidence="4">
    <location>
        <begin position="150"/>
        <end position="303"/>
    </location>
</feature>
<feature type="binding site" evidence="2">
    <location>
        <position position="42"/>
    </location>
    <ligand>
        <name>Mg(2+)</name>
        <dbReference type="ChEBI" id="CHEBI:18420"/>
        <label>4</label>
    </ligand>
</feature>
<dbReference type="Pfam" id="PF02769">
    <property type="entry name" value="AIRS_C"/>
    <property type="match status" value="1"/>
</dbReference>
<dbReference type="CDD" id="cd02194">
    <property type="entry name" value="ThiL"/>
    <property type="match status" value="1"/>
</dbReference>
<feature type="binding site" evidence="2">
    <location>
        <position position="44"/>
    </location>
    <ligand>
        <name>Mg(2+)</name>
        <dbReference type="ChEBI" id="CHEBI:18420"/>
        <label>1</label>
    </ligand>
</feature>
<feature type="binding site" evidence="2">
    <location>
        <position position="261"/>
    </location>
    <ligand>
        <name>substrate</name>
    </ligand>
</feature>
<keyword evidence="1 2" id="KW-0784">Thiamine biosynthesis</keyword>
<dbReference type="Proteomes" id="UP000245212">
    <property type="component" value="Unassembled WGS sequence"/>
</dbReference>
<comment type="similarity">
    <text evidence="2">Belongs to the thiamine-monophosphate kinase family.</text>
</comment>
<comment type="caution">
    <text evidence="2">Lacks conserved residue(s) required for the propagation of feature annotation.</text>
</comment>
<evidence type="ECO:0000259" key="3">
    <source>
        <dbReference type="Pfam" id="PF00586"/>
    </source>
</evidence>
<feature type="binding site" evidence="2">
    <location>
        <position position="44"/>
    </location>
    <ligand>
        <name>Mg(2+)</name>
        <dbReference type="ChEBI" id="CHEBI:18420"/>
        <label>2</label>
    </ligand>
</feature>
<dbReference type="GO" id="GO:0005524">
    <property type="term" value="F:ATP binding"/>
    <property type="evidence" value="ECO:0007669"/>
    <property type="project" value="UniProtKB-UniRule"/>
</dbReference>
<dbReference type="GO" id="GO:0009030">
    <property type="term" value="F:thiamine-phosphate kinase activity"/>
    <property type="evidence" value="ECO:0007669"/>
    <property type="project" value="UniProtKB-UniRule"/>
</dbReference>
<dbReference type="NCBIfam" id="TIGR01379">
    <property type="entry name" value="thiL"/>
    <property type="match status" value="1"/>
</dbReference>
<protein>
    <recommendedName>
        <fullName evidence="2">Thiamine-monophosphate kinase</fullName>
        <shortName evidence="2">TMP kinase</shortName>
        <shortName evidence="2">Thiamine-phosphate kinase</shortName>
        <ecNumber evidence="2">2.7.4.16</ecNumber>
    </recommendedName>
</protein>
<organism evidence="5 6">
    <name type="scientific">Corticimicrobacter populi</name>
    <dbReference type="NCBI Taxonomy" id="2175229"/>
    <lineage>
        <taxon>Bacteria</taxon>
        <taxon>Pseudomonadati</taxon>
        <taxon>Pseudomonadota</taxon>
        <taxon>Betaproteobacteria</taxon>
        <taxon>Burkholderiales</taxon>
        <taxon>Alcaligenaceae</taxon>
        <taxon>Corticimicrobacter</taxon>
    </lineage>
</organism>
<dbReference type="InterPro" id="IPR036676">
    <property type="entry name" value="PurM-like_C_sf"/>
</dbReference>
<feature type="binding site" evidence="2">
    <location>
        <position position="72"/>
    </location>
    <ligand>
        <name>Mg(2+)</name>
        <dbReference type="ChEBI" id="CHEBI:18420"/>
        <label>3</label>
    </ligand>
</feature>
<feature type="binding site" evidence="2">
    <location>
        <position position="72"/>
    </location>
    <ligand>
        <name>Mg(2+)</name>
        <dbReference type="ChEBI" id="CHEBI:18420"/>
        <label>4</label>
    </ligand>
</feature>
<feature type="binding site" evidence="2">
    <location>
        <position position="119"/>
    </location>
    <ligand>
        <name>Mg(2+)</name>
        <dbReference type="ChEBI" id="CHEBI:18420"/>
        <label>1</label>
    </ligand>
</feature>
<keyword evidence="2" id="KW-0067">ATP-binding</keyword>
<evidence type="ECO:0000313" key="6">
    <source>
        <dbReference type="Proteomes" id="UP000245212"/>
    </source>
</evidence>
<feature type="binding site" evidence="2">
    <location>
        <position position="72"/>
    </location>
    <ligand>
        <name>Mg(2+)</name>
        <dbReference type="ChEBI" id="CHEBI:18420"/>
        <label>2</label>
    </ligand>
</feature>
<feature type="binding site" evidence="2">
    <location>
        <position position="317"/>
    </location>
    <ligand>
        <name>substrate</name>
    </ligand>
</feature>
<accession>A0A2V1K3X9</accession>
<dbReference type="GO" id="GO:0000287">
    <property type="term" value="F:magnesium ion binding"/>
    <property type="evidence" value="ECO:0007669"/>
    <property type="project" value="UniProtKB-UniRule"/>
</dbReference>
<dbReference type="InterPro" id="IPR010918">
    <property type="entry name" value="PurM-like_C_dom"/>
</dbReference>
<comment type="function">
    <text evidence="2">Catalyzes the ATP-dependent phosphorylation of thiamine-monophosphate (TMP) to form thiamine-pyrophosphate (TPP), the active form of vitamin B1.</text>
</comment>
<dbReference type="Gene3D" id="3.90.650.10">
    <property type="entry name" value="PurM-like C-terminal domain"/>
    <property type="match status" value="1"/>
</dbReference>
<comment type="catalytic activity">
    <reaction evidence="2">
        <text>thiamine phosphate + ATP = thiamine diphosphate + ADP</text>
        <dbReference type="Rhea" id="RHEA:15913"/>
        <dbReference type="ChEBI" id="CHEBI:30616"/>
        <dbReference type="ChEBI" id="CHEBI:37575"/>
        <dbReference type="ChEBI" id="CHEBI:58937"/>
        <dbReference type="ChEBI" id="CHEBI:456216"/>
        <dbReference type="EC" id="2.7.4.16"/>
    </reaction>
</comment>
<dbReference type="InterPro" id="IPR036921">
    <property type="entry name" value="PurM-like_N_sf"/>
</dbReference>
<evidence type="ECO:0000256" key="1">
    <source>
        <dbReference type="ARBA" id="ARBA00022977"/>
    </source>
</evidence>
<gene>
    <name evidence="2 5" type="primary">thiL</name>
    <name evidence="5" type="ORF">DD235_07025</name>
</gene>
<keyword evidence="6" id="KW-1185">Reference proteome</keyword>
<reference evidence="6" key="1">
    <citation type="submission" date="2018-05" db="EMBL/GenBank/DDBJ databases">
        <authorList>
            <person name="Li Y."/>
        </authorList>
    </citation>
    <scope>NUCLEOTIDE SEQUENCE [LARGE SCALE GENOMIC DNA]</scope>
    <source>
        <strain evidence="6">3d-2-2</strain>
    </source>
</reference>
<dbReference type="RefSeq" id="WP_109061341.1">
    <property type="nucleotide sequence ID" value="NZ_QETA01000002.1"/>
</dbReference>
<keyword evidence="2" id="KW-0479">Metal-binding</keyword>
<feature type="binding site" evidence="2">
    <location>
        <position position="211"/>
    </location>
    <ligand>
        <name>Mg(2+)</name>
        <dbReference type="ChEBI" id="CHEBI:18420"/>
        <label>3</label>
    </ligand>
</feature>
<feature type="binding site" evidence="2">
    <location>
        <position position="51"/>
    </location>
    <ligand>
        <name>substrate</name>
    </ligand>
</feature>
<feature type="binding site" evidence="2">
    <location>
        <begin position="118"/>
        <end position="119"/>
    </location>
    <ligand>
        <name>ATP</name>
        <dbReference type="ChEBI" id="CHEBI:30616"/>
    </ligand>
</feature>
<proteinExistence type="inferred from homology"/>
<evidence type="ECO:0000256" key="2">
    <source>
        <dbReference type="HAMAP-Rule" id="MF_02128"/>
    </source>
</evidence>
<dbReference type="Gene3D" id="3.30.1330.10">
    <property type="entry name" value="PurM-like, N-terminal domain"/>
    <property type="match status" value="1"/>
</dbReference>
<dbReference type="EMBL" id="QETA01000002">
    <property type="protein sequence ID" value="PWF24063.1"/>
    <property type="molecule type" value="Genomic_DNA"/>
</dbReference>